<evidence type="ECO:0000256" key="4">
    <source>
        <dbReference type="ARBA" id="ARBA00022723"/>
    </source>
</evidence>
<dbReference type="InterPro" id="IPR036900">
    <property type="entry name" value="A-D-PHexomutase_C_sf"/>
</dbReference>
<dbReference type="PANTHER" id="PTHR43771">
    <property type="entry name" value="PHOSPHOMANNOMUTASE"/>
    <property type="match status" value="1"/>
</dbReference>
<evidence type="ECO:0000256" key="2">
    <source>
        <dbReference type="ARBA" id="ARBA00010231"/>
    </source>
</evidence>
<feature type="domain" description="Alpha-D-phosphohexomutase alpha/beta/alpha" evidence="9">
    <location>
        <begin position="141"/>
        <end position="231"/>
    </location>
</feature>
<evidence type="ECO:0000259" key="10">
    <source>
        <dbReference type="Pfam" id="PF02880"/>
    </source>
</evidence>
<dbReference type="Gene3D" id="3.40.120.10">
    <property type="entry name" value="Alpha-D-Glucose-1,6-Bisphosphate, subunit A, domain 3"/>
    <property type="match status" value="3"/>
</dbReference>
<dbReference type="InterPro" id="IPR016055">
    <property type="entry name" value="A-D-PHexomutase_a/b/a-I/II/III"/>
</dbReference>
<feature type="domain" description="Alpha-D-phosphohexomutase C-terminal" evidence="7">
    <location>
        <begin position="362"/>
        <end position="422"/>
    </location>
</feature>
<evidence type="ECO:0000313" key="12">
    <source>
        <dbReference type="Proteomes" id="UP000232412"/>
    </source>
</evidence>
<dbReference type="SUPFAM" id="SSF55957">
    <property type="entry name" value="Phosphoglucomutase, C-terminal domain"/>
    <property type="match status" value="1"/>
</dbReference>
<evidence type="ECO:0000259" key="8">
    <source>
        <dbReference type="Pfam" id="PF02878"/>
    </source>
</evidence>
<keyword evidence="3" id="KW-0597">Phosphoprotein</keyword>
<evidence type="ECO:0000259" key="9">
    <source>
        <dbReference type="Pfam" id="PF02879"/>
    </source>
</evidence>
<dbReference type="AlphaFoldDB" id="A0A2H1EG17"/>
<comment type="cofactor">
    <cofactor evidence="1">
        <name>Mg(2+)</name>
        <dbReference type="ChEBI" id="CHEBI:18420"/>
    </cofactor>
</comment>
<evidence type="ECO:0000259" key="7">
    <source>
        <dbReference type="Pfam" id="PF00408"/>
    </source>
</evidence>
<sequence>MRSLKVSISGVRGIFGTDLNLEDVMFYCKNFSRLVKSKKCIVGRDTRPSSQIVTNVAVASLLERGIDVYDIGVSPTPVIFREARKYGSGLIITSSHNPLEWNGLKFIIDGRGINESELEYLTRQDKFENNGIGKETVVDSRYIEEASKVIGNVKGSPKITIDVGGGAAFDVAPKLLKKLGCRTSIINGTPGKSTRGPDPTSDRLTSLVHASKTGLGFAFDLDGDRLVVVKDGKKQSPDVTLGLGVAGALEKGYKKFVLSIDTSVAIEKFIKNEGGNVSRSKVGEANVVDMMLKTRSQAGGEGSSAGFILPEFNMCRDGILTSGLIASMAGTRQFNEINNFMEGYHQVRTKVNVDSKLHKKTLETFLKKMKKQSSQIITIDGIKSIIDDDSWVLVRQSNTEHIIRVSAESNNLDKARQIEKQTSKMVRQSYEESR</sequence>
<dbReference type="EMBL" id="FRFC01000003">
    <property type="protein sequence ID" value="SHO44934.1"/>
    <property type="molecule type" value="Genomic_DNA"/>
</dbReference>
<dbReference type="InterPro" id="IPR005844">
    <property type="entry name" value="A-D-PHexomutase_a/b/a-I"/>
</dbReference>
<dbReference type="Pfam" id="PF02879">
    <property type="entry name" value="PGM_PMM_II"/>
    <property type="match status" value="1"/>
</dbReference>
<dbReference type="InterPro" id="IPR005846">
    <property type="entry name" value="A-D-PHexomutase_a/b/a-III"/>
</dbReference>
<dbReference type="Pfam" id="PF00408">
    <property type="entry name" value="PGM_PMM_IV"/>
    <property type="match status" value="1"/>
</dbReference>
<dbReference type="Pfam" id="PF02878">
    <property type="entry name" value="PGM_PMM_I"/>
    <property type="match status" value="1"/>
</dbReference>
<dbReference type="SUPFAM" id="SSF53738">
    <property type="entry name" value="Phosphoglucomutase, first 3 domains"/>
    <property type="match status" value="3"/>
</dbReference>
<protein>
    <submittedName>
        <fullName evidence="11">Phosphoglucomutase/phosphomannomutase subunit alpha/beta</fullName>
    </submittedName>
</protein>
<dbReference type="Proteomes" id="UP000232412">
    <property type="component" value="Unassembled WGS sequence"/>
</dbReference>
<keyword evidence="6" id="KW-0413">Isomerase</keyword>
<feature type="domain" description="Alpha-D-phosphohexomutase alpha/beta/alpha" evidence="8">
    <location>
        <begin position="9"/>
        <end position="117"/>
    </location>
</feature>
<dbReference type="GO" id="GO:0005975">
    <property type="term" value="P:carbohydrate metabolic process"/>
    <property type="evidence" value="ECO:0007669"/>
    <property type="project" value="InterPro"/>
</dbReference>
<feature type="domain" description="Alpha-D-phosphohexomutase alpha/beta/alpha" evidence="10">
    <location>
        <begin position="250"/>
        <end position="332"/>
    </location>
</feature>
<proteinExistence type="inferred from homology"/>
<dbReference type="Gene3D" id="3.30.310.50">
    <property type="entry name" value="Alpha-D-phosphohexomutase, C-terminal domain"/>
    <property type="match status" value="1"/>
</dbReference>
<keyword evidence="4" id="KW-0479">Metal-binding</keyword>
<keyword evidence="12" id="KW-1185">Reference proteome</keyword>
<dbReference type="Pfam" id="PF02880">
    <property type="entry name" value="PGM_PMM_III"/>
    <property type="match status" value="1"/>
</dbReference>
<reference evidence="12" key="1">
    <citation type="submission" date="2016-12" db="EMBL/GenBank/DDBJ databases">
        <authorList>
            <person name="Herbold C."/>
        </authorList>
    </citation>
    <scope>NUCLEOTIDE SEQUENCE [LARGE SCALE GENOMIC DNA]</scope>
</reference>
<dbReference type="GO" id="GO:0016868">
    <property type="term" value="F:intramolecular phosphotransferase activity"/>
    <property type="evidence" value="ECO:0007669"/>
    <property type="project" value="InterPro"/>
</dbReference>
<dbReference type="GO" id="GO:0046872">
    <property type="term" value="F:metal ion binding"/>
    <property type="evidence" value="ECO:0007669"/>
    <property type="project" value="UniProtKB-KW"/>
</dbReference>
<dbReference type="InterPro" id="IPR005841">
    <property type="entry name" value="Alpha-D-phosphohexomutase_SF"/>
</dbReference>
<comment type="similarity">
    <text evidence="2">Belongs to the phosphohexose mutase family.</text>
</comment>
<dbReference type="PRINTS" id="PR00509">
    <property type="entry name" value="PGMPMM"/>
</dbReference>
<evidence type="ECO:0000256" key="5">
    <source>
        <dbReference type="ARBA" id="ARBA00022842"/>
    </source>
</evidence>
<dbReference type="InterPro" id="IPR005843">
    <property type="entry name" value="A-D-PHexomutase_C"/>
</dbReference>
<gene>
    <name evidence="11" type="ORF">NSIN_20483</name>
</gene>
<evidence type="ECO:0000256" key="6">
    <source>
        <dbReference type="ARBA" id="ARBA00023235"/>
    </source>
</evidence>
<organism evidence="11 12">
    <name type="scientific">Nitrosotalea sinensis</name>
    <dbReference type="NCBI Taxonomy" id="1499975"/>
    <lineage>
        <taxon>Archaea</taxon>
        <taxon>Nitrososphaerota</taxon>
        <taxon>Nitrososphaeria</taxon>
        <taxon>Nitrosotaleales</taxon>
        <taxon>Nitrosotaleaceae</taxon>
        <taxon>Nitrosotalea</taxon>
    </lineage>
</organism>
<name>A0A2H1EG17_9ARCH</name>
<keyword evidence="5" id="KW-0460">Magnesium</keyword>
<evidence type="ECO:0000256" key="1">
    <source>
        <dbReference type="ARBA" id="ARBA00001946"/>
    </source>
</evidence>
<dbReference type="InterPro" id="IPR005845">
    <property type="entry name" value="A-D-PHexomutase_a/b/a-II"/>
</dbReference>
<evidence type="ECO:0000256" key="3">
    <source>
        <dbReference type="ARBA" id="ARBA00022553"/>
    </source>
</evidence>
<dbReference type="PANTHER" id="PTHR43771:SF1">
    <property type="entry name" value="PHOSPHOMANNOMUTASE"/>
    <property type="match status" value="1"/>
</dbReference>
<accession>A0A2H1EG17</accession>
<evidence type="ECO:0000313" key="11">
    <source>
        <dbReference type="EMBL" id="SHO44934.1"/>
    </source>
</evidence>